<sequence length="69" mass="7627">MSSSLPDGKYWATCRERTIFAAVANGHGDVFPRAEMIVKDGWATFTRDGVEVWNCSARYAAAHFDVQSA</sequence>
<evidence type="ECO:0000313" key="2">
    <source>
        <dbReference type="Proteomes" id="UP000238206"/>
    </source>
</evidence>
<evidence type="ECO:0000313" key="1">
    <source>
        <dbReference type="EMBL" id="PQP09471.1"/>
    </source>
</evidence>
<dbReference type="AlphaFoldDB" id="A0A2S8I3Z2"/>
<proteinExistence type="predicted"/>
<dbReference type="Proteomes" id="UP000238206">
    <property type="component" value="Unassembled WGS sequence"/>
</dbReference>
<gene>
    <name evidence="1" type="ORF">C5615_34970</name>
</gene>
<comment type="caution">
    <text evidence="1">The sequence shown here is derived from an EMBL/GenBank/DDBJ whole genome shotgun (WGS) entry which is preliminary data.</text>
</comment>
<accession>A0A2S8I3Z2</accession>
<reference evidence="1 2" key="1">
    <citation type="submission" date="2018-02" db="EMBL/GenBank/DDBJ databases">
        <title>Draft genome sequencing of Burkholderia cepacia Y14-15.</title>
        <authorList>
            <person name="Zheng B.-X."/>
        </authorList>
    </citation>
    <scope>NUCLEOTIDE SEQUENCE [LARGE SCALE GENOMIC DNA]</scope>
    <source>
        <strain evidence="1 2">Y14-15</strain>
    </source>
</reference>
<dbReference type="EMBL" id="PUIQ01000076">
    <property type="protein sequence ID" value="PQP09471.1"/>
    <property type="molecule type" value="Genomic_DNA"/>
</dbReference>
<name>A0A2S8I3Z2_BURCE</name>
<organism evidence="1 2">
    <name type="scientific">Burkholderia cepacia</name>
    <name type="common">Pseudomonas cepacia</name>
    <dbReference type="NCBI Taxonomy" id="292"/>
    <lineage>
        <taxon>Bacteria</taxon>
        <taxon>Pseudomonadati</taxon>
        <taxon>Pseudomonadota</taxon>
        <taxon>Betaproteobacteria</taxon>
        <taxon>Burkholderiales</taxon>
        <taxon>Burkholderiaceae</taxon>
        <taxon>Burkholderia</taxon>
        <taxon>Burkholderia cepacia complex</taxon>
    </lineage>
</organism>
<dbReference type="RefSeq" id="WP_105393513.1">
    <property type="nucleotide sequence ID" value="NZ_PUIQ01000076.1"/>
</dbReference>
<protein>
    <submittedName>
        <fullName evidence="1">Uncharacterized protein</fullName>
    </submittedName>
</protein>